<evidence type="ECO:0000256" key="5">
    <source>
        <dbReference type="ARBA" id="ARBA00022801"/>
    </source>
</evidence>
<dbReference type="Proteomes" id="UP001628281">
    <property type="component" value="Unassembled WGS sequence"/>
</dbReference>
<reference evidence="9 12" key="1">
    <citation type="journal article" date="2014" name="Genome Announc.">
        <title>Complete Genome Sequence of the Model Rhizosphere Strain Azospirillum brasilense Az39, Successfully Applied in Agriculture.</title>
        <authorList>
            <person name="Rivera D."/>
            <person name="Revale S."/>
            <person name="Molina R."/>
            <person name="Gualpa J."/>
            <person name="Puente M."/>
            <person name="Maroniche G."/>
            <person name="Paris G."/>
            <person name="Baker D."/>
            <person name="Clavijo B."/>
            <person name="McLay K."/>
            <person name="Spaepen S."/>
            <person name="Perticari A."/>
            <person name="Vazquez M."/>
            <person name="Wisniewski-Dye F."/>
            <person name="Watkins C."/>
            <person name="Martinez-Abarca F."/>
            <person name="Vanderleyden J."/>
            <person name="Cassan F."/>
        </authorList>
    </citation>
    <scope>NUCLEOTIDE SEQUENCE [LARGE SCALE GENOMIC DNA]</scope>
    <source>
        <strain evidence="9 12">Az39</strain>
        <plasmid evidence="9">AbAZ39_p5</plasmid>
    </source>
</reference>
<evidence type="ECO:0000256" key="7">
    <source>
        <dbReference type="ARBA" id="ARBA00032272"/>
    </source>
</evidence>
<geneLocation type="plasmid" evidence="9 12">
    <name>AbAZ39_p5</name>
</geneLocation>
<evidence type="ECO:0000256" key="2">
    <source>
        <dbReference type="ARBA" id="ARBA00001946"/>
    </source>
</evidence>
<evidence type="ECO:0000313" key="9">
    <source>
        <dbReference type="EMBL" id="AIB16689.1"/>
    </source>
</evidence>
<dbReference type="PROSITE" id="PS00893">
    <property type="entry name" value="NUDIX_BOX"/>
    <property type="match status" value="1"/>
</dbReference>
<protein>
    <recommendedName>
        <fullName evidence="4">GDP-mannose pyrophosphatase</fullName>
    </recommendedName>
    <alternativeName>
        <fullName evidence="6">GDP-mannose hydrolase</fullName>
    </alternativeName>
    <alternativeName>
        <fullName evidence="7">GDPMK</fullName>
    </alternativeName>
</protein>
<dbReference type="EMBL" id="CP007798">
    <property type="protein sequence ID" value="AIB16689.1"/>
    <property type="molecule type" value="Genomic_DNA"/>
</dbReference>
<evidence type="ECO:0000313" key="13">
    <source>
        <dbReference type="Proteomes" id="UP000325333"/>
    </source>
</evidence>
<dbReference type="Proteomes" id="UP000027186">
    <property type="component" value="Plasmid AbAZ39_p5"/>
</dbReference>
<dbReference type="PANTHER" id="PTHR11839">
    <property type="entry name" value="UDP/ADP-SUGAR PYROPHOSPHATASE"/>
    <property type="match status" value="1"/>
</dbReference>
<evidence type="ECO:0000259" key="8">
    <source>
        <dbReference type="PROSITE" id="PS51462"/>
    </source>
</evidence>
<evidence type="ECO:0000313" key="12">
    <source>
        <dbReference type="Proteomes" id="UP000027186"/>
    </source>
</evidence>
<dbReference type="InterPro" id="IPR020084">
    <property type="entry name" value="NUDIX_hydrolase_CS"/>
</dbReference>
<dbReference type="Proteomes" id="UP000325333">
    <property type="component" value="Unassembled WGS sequence"/>
</dbReference>
<comment type="similarity">
    <text evidence="3">Belongs to the Nudix hydrolase family. NudK subfamily.</text>
</comment>
<gene>
    <name evidence="9" type="ORF">ABAZ39_33175</name>
    <name evidence="11" type="ORF">ACJ41P_24305</name>
    <name evidence="10" type="ORF">FH063_002283</name>
</gene>
<dbReference type="RefSeq" id="WP_040138503.1">
    <property type="nucleotide sequence ID" value="NZ_CP007798.1"/>
</dbReference>
<dbReference type="Pfam" id="PF00293">
    <property type="entry name" value="NUDIX"/>
    <property type="match status" value="1"/>
</dbReference>
<dbReference type="AlphaFoldDB" id="A0A060E130"/>
<keyword evidence="14" id="KW-1185">Reference proteome</keyword>
<evidence type="ECO:0000256" key="4">
    <source>
        <dbReference type="ARBA" id="ARBA00016377"/>
    </source>
</evidence>
<reference evidence="10 13" key="2">
    <citation type="submission" date="2019-07" db="EMBL/GenBank/DDBJ databases">
        <title>Genome sequencing of the stress-tolerant strain Azospirillum brasilense Az19.</title>
        <authorList>
            <person name="Maroniche G.A."/>
            <person name="Garcia J.E."/>
            <person name="Pagnussat L."/>
            <person name="Amenta M."/>
            <person name="Creus C.M."/>
        </authorList>
    </citation>
    <scope>NUCLEOTIDE SEQUENCE [LARGE SCALE GENOMIC DNA]</scope>
    <source>
        <strain evidence="10 13">Az19</strain>
    </source>
</reference>
<organism evidence="9 12">
    <name type="scientific">Azospirillum argentinense</name>
    <dbReference type="NCBI Taxonomy" id="2970906"/>
    <lineage>
        <taxon>Bacteria</taxon>
        <taxon>Pseudomonadati</taxon>
        <taxon>Pseudomonadota</taxon>
        <taxon>Alphaproteobacteria</taxon>
        <taxon>Rhodospirillales</taxon>
        <taxon>Azospirillaceae</taxon>
        <taxon>Azospirillum</taxon>
    </lineage>
</organism>
<sequence>MTRRLRPWTVLERRELLDGEPFLKVHVETVELPDGRIVRDYYQFDMPSFACIFAETEDGRAIVYRQYRHGPRRVNLTFPGGHLSPGEDPLEAARRELLEETGFASDRWTALGGYTVNANQGGAVSHMFHATGCRRVADPLSDDLEETEILFMTREELLGAIGHGEIALLTQVALVSMVWQNDIRTALSHRQP</sequence>
<dbReference type="InterPro" id="IPR015797">
    <property type="entry name" value="NUDIX_hydrolase-like_dom_sf"/>
</dbReference>
<dbReference type="PROSITE" id="PS51462">
    <property type="entry name" value="NUDIX"/>
    <property type="match status" value="1"/>
</dbReference>
<evidence type="ECO:0000313" key="11">
    <source>
        <dbReference type="EMBL" id="MFL7904278.1"/>
    </source>
</evidence>
<accession>A0A060E130</accession>
<dbReference type="OrthoDB" id="9806150at2"/>
<dbReference type="SUPFAM" id="SSF55811">
    <property type="entry name" value="Nudix"/>
    <property type="match status" value="1"/>
</dbReference>
<accession>A0A5B0KRJ0</accession>
<name>A0A060E130_9PROT</name>
<dbReference type="CDD" id="cd03424">
    <property type="entry name" value="NUDIX_ADPRase_Nudt5_UGPPase_Nudt14"/>
    <property type="match status" value="1"/>
</dbReference>
<comment type="cofactor">
    <cofactor evidence="2">
        <name>Mg(2+)</name>
        <dbReference type="ChEBI" id="CHEBI:18420"/>
    </cofactor>
</comment>
<evidence type="ECO:0000313" key="10">
    <source>
        <dbReference type="EMBL" id="KAA1054048.1"/>
    </source>
</evidence>
<dbReference type="PANTHER" id="PTHR11839:SF18">
    <property type="entry name" value="NUDIX HYDROLASE DOMAIN-CONTAINING PROTEIN"/>
    <property type="match status" value="1"/>
</dbReference>
<dbReference type="EMBL" id="VEWN01000012">
    <property type="protein sequence ID" value="KAA1054048.1"/>
    <property type="molecule type" value="Genomic_DNA"/>
</dbReference>
<evidence type="ECO:0000256" key="6">
    <source>
        <dbReference type="ARBA" id="ARBA00032162"/>
    </source>
</evidence>
<comment type="catalytic activity">
    <reaction evidence="1">
        <text>GDP-alpha-D-mannose + H2O = alpha-D-mannose 1-phosphate + GMP + 2 H(+)</text>
        <dbReference type="Rhea" id="RHEA:27978"/>
        <dbReference type="ChEBI" id="CHEBI:15377"/>
        <dbReference type="ChEBI" id="CHEBI:15378"/>
        <dbReference type="ChEBI" id="CHEBI:57527"/>
        <dbReference type="ChEBI" id="CHEBI:58115"/>
        <dbReference type="ChEBI" id="CHEBI:58409"/>
    </reaction>
</comment>
<feature type="domain" description="Nudix hydrolase" evidence="8">
    <location>
        <begin position="44"/>
        <end position="174"/>
    </location>
</feature>
<proteinExistence type="inferred from homology"/>
<dbReference type="InterPro" id="IPR000086">
    <property type="entry name" value="NUDIX_hydrolase_dom"/>
</dbReference>
<dbReference type="KEGG" id="abq:ABAZ39_33175"/>
<reference evidence="11 14" key="3">
    <citation type="submission" date="2024-11" db="EMBL/GenBank/DDBJ databases">
        <title>Draft genome sequences of two bacteria associated to sugarcane roots in Colombia.</title>
        <authorList>
            <person name="Pardo-Diaz S."/>
            <person name="Masmela-Mendoza J."/>
            <person name="Delgadillo-Duran P."/>
            <person name="Bautista E.J."/>
            <person name="Rojas-Tapias D.F."/>
        </authorList>
    </citation>
    <scope>NUCLEOTIDE SEQUENCE [LARGE SCALE GENOMIC DNA]</scope>
    <source>
        <strain evidence="11 14">Ap18</strain>
    </source>
</reference>
<dbReference type="GO" id="GO:0005829">
    <property type="term" value="C:cytosol"/>
    <property type="evidence" value="ECO:0007669"/>
    <property type="project" value="TreeGrafter"/>
</dbReference>
<evidence type="ECO:0000313" key="14">
    <source>
        <dbReference type="Proteomes" id="UP001628281"/>
    </source>
</evidence>
<dbReference type="GO" id="GO:0019693">
    <property type="term" value="P:ribose phosphate metabolic process"/>
    <property type="evidence" value="ECO:0007669"/>
    <property type="project" value="TreeGrafter"/>
</dbReference>
<keyword evidence="9" id="KW-0614">Plasmid</keyword>
<dbReference type="EMBL" id="JBJLSN010000045">
    <property type="protein sequence ID" value="MFL7904278.1"/>
    <property type="molecule type" value="Genomic_DNA"/>
</dbReference>
<keyword evidence="5 9" id="KW-0378">Hydrolase</keyword>
<evidence type="ECO:0000256" key="1">
    <source>
        <dbReference type="ARBA" id="ARBA00000847"/>
    </source>
</evidence>
<dbReference type="Gene3D" id="3.90.79.10">
    <property type="entry name" value="Nucleoside Triphosphate Pyrophosphohydrolase"/>
    <property type="match status" value="1"/>
</dbReference>
<evidence type="ECO:0000256" key="3">
    <source>
        <dbReference type="ARBA" id="ARBA00007275"/>
    </source>
</evidence>
<dbReference type="GO" id="GO:0006753">
    <property type="term" value="P:nucleoside phosphate metabolic process"/>
    <property type="evidence" value="ECO:0007669"/>
    <property type="project" value="TreeGrafter"/>
</dbReference>
<dbReference type="GO" id="GO:0016787">
    <property type="term" value="F:hydrolase activity"/>
    <property type="evidence" value="ECO:0007669"/>
    <property type="project" value="UniProtKB-KW"/>
</dbReference>